<dbReference type="EC" id="3.4.19.12" evidence="2"/>
<dbReference type="PROSITE" id="PS50235">
    <property type="entry name" value="USP_3"/>
    <property type="match status" value="1"/>
</dbReference>
<evidence type="ECO:0000256" key="1">
    <source>
        <dbReference type="ARBA" id="ARBA00000707"/>
    </source>
</evidence>
<dbReference type="Pfam" id="PF00443">
    <property type="entry name" value="UCH"/>
    <property type="match status" value="1"/>
</dbReference>
<dbReference type="InterPro" id="IPR038765">
    <property type="entry name" value="Papain-like_cys_pep_sf"/>
</dbReference>
<dbReference type="GO" id="GO:0004843">
    <property type="term" value="F:cysteine-type deubiquitinase activity"/>
    <property type="evidence" value="ECO:0007669"/>
    <property type="project" value="UniProtKB-EC"/>
</dbReference>
<keyword evidence="4" id="KW-1185">Reference proteome</keyword>
<dbReference type="InterPro" id="IPR028889">
    <property type="entry name" value="USP"/>
</dbReference>
<dbReference type="WBParaSite" id="nRc.2.0.1.t28494-RA">
    <property type="protein sequence ID" value="nRc.2.0.1.t28494-RA"/>
    <property type="gene ID" value="nRc.2.0.1.g28494"/>
</dbReference>
<evidence type="ECO:0000313" key="5">
    <source>
        <dbReference type="WBParaSite" id="nRc.2.0.1.t28494-RA"/>
    </source>
</evidence>
<dbReference type="PANTHER" id="PTHR21646">
    <property type="entry name" value="UBIQUITIN CARBOXYL-TERMINAL HYDROLASE"/>
    <property type="match status" value="1"/>
</dbReference>
<feature type="domain" description="USP" evidence="3">
    <location>
        <begin position="299"/>
        <end position="357"/>
    </location>
</feature>
<dbReference type="InterPro" id="IPR001394">
    <property type="entry name" value="Peptidase_C19_UCH"/>
</dbReference>
<organism evidence="4 5">
    <name type="scientific">Romanomermis culicivorax</name>
    <name type="common">Nematode worm</name>
    <dbReference type="NCBI Taxonomy" id="13658"/>
    <lineage>
        <taxon>Eukaryota</taxon>
        <taxon>Metazoa</taxon>
        <taxon>Ecdysozoa</taxon>
        <taxon>Nematoda</taxon>
        <taxon>Enoplea</taxon>
        <taxon>Dorylaimia</taxon>
        <taxon>Mermithida</taxon>
        <taxon>Mermithoidea</taxon>
        <taxon>Mermithidae</taxon>
        <taxon>Romanomermis</taxon>
    </lineage>
</organism>
<dbReference type="SUPFAM" id="SSF54001">
    <property type="entry name" value="Cysteine proteinases"/>
    <property type="match status" value="1"/>
</dbReference>
<dbReference type="AlphaFoldDB" id="A0A915JQF8"/>
<comment type="catalytic activity">
    <reaction evidence="1">
        <text>Thiol-dependent hydrolysis of ester, thioester, amide, peptide and isopeptide bonds formed by the C-terminal Gly of ubiquitin (a 76-residue protein attached to proteins as an intracellular targeting signal).</text>
        <dbReference type="EC" id="3.4.19.12"/>
    </reaction>
</comment>
<name>A0A915JQF8_ROMCU</name>
<evidence type="ECO:0000259" key="3">
    <source>
        <dbReference type="PROSITE" id="PS50235"/>
    </source>
</evidence>
<dbReference type="Proteomes" id="UP000887565">
    <property type="component" value="Unplaced"/>
</dbReference>
<sequence length="357" mass="40254">MVRRYEKQNIESFLSNYYEKRENKYHSLPRYLEEASVSGVDHQSLLYFSSGISSSPDHIRSKSVAPSSYNLGDSDFRIDRSTSAQNCIFPSSSRTSVANIYRTDKEIFSDTSCDNNCGNSHFHDRNGPNDDVASDLTCMDNRPNPSYIASSSRRTINDNHQIKFFRNSSLRSLKNLINKLRGKKLSLDFSNIRSMSPHQTIDFTATNMNEANQPKNITCNSDYKQRSMPYSTSYCSDYRGSNFYDNGRDSHKNLSVSVESGVNTDAESGQWKNRELLALSSDYCDRNVGNIDSSVPALTGIVNHGNTCYINAVIQCLSNTDVFAEYFLTVSYLTDLKSGLSNKNAEKYGSRGQKPYV</sequence>
<protein>
    <recommendedName>
        <fullName evidence="2">ubiquitinyl hydrolase 1</fullName>
        <ecNumber evidence="2">3.4.19.12</ecNumber>
    </recommendedName>
</protein>
<evidence type="ECO:0000256" key="2">
    <source>
        <dbReference type="ARBA" id="ARBA00012759"/>
    </source>
</evidence>
<dbReference type="InterPro" id="IPR018200">
    <property type="entry name" value="USP_CS"/>
</dbReference>
<accession>A0A915JQF8</accession>
<dbReference type="Gene3D" id="3.90.70.10">
    <property type="entry name" value="Cysteine proteinases"/>
    <property type="match status" value="1"/>
</dbReference>
<dbReference type="GO" id="GO:0016579">
    <property type="term" value="P:protein deubiquitination"/>
    <property type="evidence" value="ECO:0007669"/>
    <property type="project" value="InterPro"/>
</dbReference>
<reference evidence="5" key="1">
    <citation type="submission" date="2022-11" db="UniProtKB">
        <authorList>
            <consortium name="WormBaseParasite"/>
        </authorList>
    </citation>
    <scope>IDENTIFICATION</scope>
</reference>
<evidence type="ECO:0000313" key="4">
    <source>
        <dbReference type="Proteomes" id="UP000887565"/>
    </source>
</evidence>
<dbReference type="PROSITE" id="PS00972">
    <property type="entry name" value="USP_1"/>
    <property type="match status" value="1"/>
</dbReference>
<dbReference type="InterPro" id="IPR050185">
    <property type="entry name" value="Ub_carboxyl-term_hydrolase"/>
</dbReference>
<dbReference type="PANTHER" id="PTHR21646:SF14">
    <property type="entry name" value="FI05488P"/>
    <property type="match status" value="1"/>
</dbReference>
<proteinExistence type="predicted"/>